<protein>
    <submittedName>
        <fullName evidence="5">Ribosome biogenesis GTPase YlqF</fullName>
    </submittedName>
</protein>
<keyword evidence="2" id="KW-0342">GTP-binding</keyword>
<dbReference type="Gene3D" id="1.10.1580.10">
    <property type="match status" value="1"/>
</dbReference>
<keyword evidence="6" id="KW-1185">Reference proteome</keyword>
<dbReference type="CDD" id="cd01856">
    <property type="entry name" value="YlqF"/>
    <property type="match status" value="1"/>
</dbReference>
<dbReference type="PANTHER" id="PTHR45782:SF4">
    <property type="entry name" value="MITOCHONDRIAL RIBOSOME-ASSOCIATED GTPASE 1"/>
    <property type="match status" value="1"/>
</dbReference>
<reference evidence="5 6" key="1">
    <citation type="submission" date="2024-04" db="EMBL/GenBank/DDBJ databases">
        <title>Novel species of the genus Ideonella isolated from streams.</title>
        <authorList>
            <person name="Lu H."/>
        </authorList>
    </citation>
    <scope>NUCLEOTIDE SEQUENCE [LARGE SCALE GENOMIC DNA]</scope>
    <source>
        <strain evidence="5 6">BYS139W</strain>
    </source>
</reference>
<evidence type="ECO:0000259" key="4">
    <source>
        <dbReference type="Pfam" id="PF01926"/>
    </source>
</evidence>
<keyword evidence="1" id="KW-0547">Nucleotide-binding</keyword>
<feature type="region of interest" description="Disordered" evidence="3">
    <location>
        <begin position="311"/>
        <end position="361"/>
    </location>
</feature>
<evidence type="ECO:0000256" key="1">
    <source>
        <dbReference type="ARBA" id="ARBA00022741"/>
    </source>
</evidence>
<gene>
    <name evidence="5" type="primary">ylqF</name>
    <name evidence="5" type="ORF">AACH11_21220</name>
</gene>
<dbReference type="EMBL" id="JBBUTF010000025">
    <property type="protein sequence ID" value="MEK8028488.1"/>
    <property type="molecule type" value="Genomic_DNA"/>
</dbReference>
<dbReference type="Pfam" id="PF01926">
    <property type="entry name" value="MMR_HSR1"/>
    <property type="match status" value="1"/>
</dbReference>
<feature type="compositionally biased region" description="Acidic residues" evidence="3">
    <location>
        <begin position="323"/>
        <end position="340"/>
    </location>
</feature>
<name>A0ABU9BG44_9BURK</name>
<dbReference type="NCBIfam" id="TIGR03596">
    <property type="entry name" value="GTPase_YlqF"/>
    <property type="match status" value="1"/>
</dbReference>
<dbReference type="Proteomes" id="UP001368500">
    <property type="component" value="Unassembled WGS sequence"/>
</dbReference>
<dbReference type="Gene3D" id="3.40.50.300">
    <property type="entry name" value="P-loop containing nucleotide triphosphate hydrolases"/>
    <property type="match status" value="1"/>
</dbReference>
<dbReference type="InterPro" id="IPR023179">
    <property type="entry name" value="GTP-bd_ortho_bundle_sf"/>
</dbReference>
<evidence type="ECO:0000313" key="6">
    <source>
        <dbReference type="Proteomes" id="UP001368500"/>
    </source>
</evidence>
<accession>A0ABU9BG44</accession>
<feature type="domain" description="G" evidence="4">
    <location>
        <begin position="116"/>
        <end position="174"/>
    </location>
</feature>
<comment type="caution">
    <text evidence="5">The sequence shown here is derived from an EMBL/GenBank/DDBJ whole genome shotgun (WGS) entry which is preliminary data.</text>
</comment>
<sequence length="361" mass="39008">MSVQWFPGHMHATRKAIGERVPDIDVVIELLDARLPGSSENPLLAELTAGKPSLKVLNKQDIADAATTEAWLAHFRARPDTRAIGLDASVKAPAQALVQACRALVPNRGGMAKPVRVLICGVPNVGKSTLVNTLAGRKLAKTGDEAGITKTEQRINLATDCYLFDTPGMLWPRIRIETSGWLLAAGGSVGRNAYDEQEVAMALLERTVVRHPDALRQRYKLTEAHLGLPAEQLLEEIGRRRAALMSGGRINWQKAAEVVLNDFRAGAWGRMTLETPEEFIAWEAQAVLRDAEREAKIAARTAARKAGRKALIGDPRGLRPLGDEADDEADEPDAELDLDDHDAPTGAPSDGADGLAPDDRG</sequence>
<dbReference type="PANTHER" id="PTHR45782">
    <property type="entry name" value="MITOCHONDRIAL RIBOSOME-ASSOCIATED GTPASE 1"/>
    <property type="match status" value="1"/>
</dbReference>
<dbReference type="RefSeq" id="WP_341376275.1">
    <property type="nucleotide sequence ID" value="NZ_JBBUTF010000025.1"/>
</dbReference>
<dbReference type="InterPro" id="IPR006073">
    <property type="entry name" value="GTP-bd"/>
</dbReference>
<evidence type="ECO:0000256" key="2">
    <source>
        <dbReference type="ARBA" id="ARBA00023134"/>
    </source>
</evidence>
<proteinExistence type="predicted"/>
<dbReference type="SUPFAM" id="SSF52540">
    <property type="entry name" value="P-loop containing nucleoside triphosphate hydrolases"/>
    <property type="match status" value="1"/>
</dbReference>
<organism evidence="5 6">
    <name type="scientific">Pseudaquabacterium rugosum</name>
    <dbReference type="NCBI Taxonomy" id="2984194"/>
    <lineage>
        <taxon>Bacteria</taxon>
        <taxon>Pseudomonadati</taxon>
        <taxon>Pseudomonadota</taxon>
        <taxon>Betaproteobacteria</taxon>
        <taxon>Burkholderiales</taxon>
        <taxon>Sphaerotilaceae</taxon>
        <taxon>Pseudaquabacterium</taxon>
    </lineage>
</organism>
<evidence type="ECO:0000313" key="5">
    <source>
        <dbReference type="EMBL" id="MEK8028488.1"/>
    </source>
</evidence>
<dbReference type="InterPro" id="IPR019991">
    <property type="entry name" value="GTP-bd_ribosome_bgen"/>
</dbReference>
<evidence type="ECO:0000256" key="3">
    <source>
        <dbReference type="SAM" id="MobiDB-lite"/>
    </source>
</evidence>
<dbReference type="InterPro" id="IPR027417">
    <property type="entry name" value="P-loop_NTPase"/>
</dbReference>